<dbReference type="EMBL" id="CAJOAY010000127">
    <property type="protein sequence ID" value="CAF3550128.1"/>
    <property type="molecule type" value="Genomic_DNA"/>
</dbReference>
<evidence type="ECO:0000313" key="1">
    <source>
        <dbReference type="EMBL" id="CAF3550128.1"/>
    </source>
</evidence>
<proteinExistence type="predicted"/>
<accession>A0A818JX85</accession>
<dbReference type="AlphaFoldDB" id="A0A818JX85"/>
<reference evidence="1" key="1">
    <citation type="submission" date="2021-02" db="EMBL/GenBank/DDBJ databases">
        <authorList>
            <person name="Nowell W R."/>
        </authorList>
    </citation>
    <scope>NUCLEOTIDE SEQUENCE</scope>
</reference>
<name>A0A818JX85_9BILA</name>
<dbReference type="Proteomes" id="UP000663881">
    <property type="component" value="Unassembled WGS sequence"/>
</dbReference>
<gene>
    <name evidence="1" type="ORF">OKA104_LOCUS4046</name>
</gene>
<sequence length="31" mass="3619">MFYGIIMDTIRDGIVGSYGLVMWKRIVKEIN</sequence>
<evidence type="ECO:0000313" key="2">
    <source>
        <dbReference type="Proteomes" id="UP000663881"/>
    </source>
</evidence>
<feature type="non-terminal residue" evidence="1">
    <location>
        <position position="31"/>
    </location>
</feature>
<protein>
    <submittedName>
        <fullName evidence="1">Uncharacterized protein</fullName>
    </submittedName>
</protein>
<comment type="caution">
    <text evidence="1">The sequence shown here is derived from an EMBL/GenBank/DDBJ whole genome shotgun (WGS) entry which is preliminary data.</text>
</comment>
<organism evidence="1 2">
    <name type="scientific">Adineta steineri</name>
    <dbReference type="NCBI Taxonomy" id="433720"/>
    <lineage>
        <taxon>Eukaryota</taxon>
        <taxon>Metazoa</taxon>
        <taxon>Spiralia</taxon>
        <taxon>Gnathifera</taxon>
        <taxon>Rotifera</taxon>
        <taxon>Eurotatoria</taxon>
        <taxon>Bdelloidea</taxon>
        <taxon>Adinetida</taxon>
        <taxon>Adinetidae</taxon>
        <taxon>Adineta</taxon>
    </lineage>
</organism>